<dbReference type="SUPFAM" id="SSF47203">
    <property type="entry name" value="Acyl-CoA dehydrogenase C-terminal domain-like"/>
    <property type="match status" value="1"/>
</dbReference>
<dbReference type="AlphaFoldDB" id="A0A381QRS4"/>
<dbReference type="InterPro" id="IPR052161">
    <property type="entry name" value="Mycobact_Acyl-CoA_DH"/>
</dbReference>
<dbReference type="Gene3D" id="2.40.110.10">
    <property type="entry name" value="Butyryl-CoA Dehydrogenase, subunit A, domain 2"/>
    <property type="match status" value="1"/>
</dbReference>
<dbReference type="InterPro" id="IPR036250">
    <property type="entry name" value="AcylCo_DH-like_C"/>
</dbReference>
<feature type="domain" description="Acyl-CoA dehydrogenase/oxidase N-terminal" evidence="8">
    <location>
        <begin position="67"/>
        <end position="145"/>
    </location>
</feature>
<dbReference type="EMBL" id="UINC01001419">
    <property type="protein sequence ID" value="SUZ80243.1"/>
    <property type="molecule type" value="Genomic_DNA"/>
</dbReference>
<feature type="domain" description="Acyl-CoA dehydrogenase/oxidase C-terminal" evidence="6">
    <location>
        <begin position="255"/>
        <end position="408"/>
    </location>
</feature>
<dbReference type="GO" id="GO:0016627">
    <property type="term" value="F:oxidoreductase activity, acting on the CH-CH group of donors"/>
    <property type="evidence" value="ECO:0007669"/>
    <property type="project" value="InterPro"/>
</dbReference>
<proteinExistence type="inferred from homology"/>
<dbReference type="Gene3D" id="1.10.540.10">
    <property type="entry name" value="Acyl-CoA dehydrogenase/oxidase, N-terminal domain"/>
    <property type="match status" value="1"/>
</dbReference>
<evidence type="ECO:0000259" key="7">
    <source>
        <dbReference type="Pfam" id="PF02770"/>
    </source>
</evidence>
<comment type="similarity">
    <text evidence="2">Belongs to the acyl-CoA dehydrogenase family.</text>
</comment>
<evidence type="ECO:0000259" key="8">
    <source>
        <dbReference type="Pfam" id="PF02771"/>
    </source>
</evidence>
<feature type="domain" description="Acyl-CoA oxidase/dehydrogenase middle" evidence="7">
    <location>
        <begin position="149"/>
        <end position="243"/>
    </location>
</feature>
<evidence type="ECO:0000256" key="4">
    <source>
        <dbReference type="ARBA" id="ARBA00022827"/>
    </source>
</evidence>
<accession>A0A381QRS4</accession>
<dbReference type="PANTHER" id="PTHR43292:SF4">
    <property type="entry name" value="ACYL-COA DEHYDROGENASE FADE34"/>
    <property type="match status" value="1"/>
</dbReference>
<gene>
    <name evidence="9" type="ORF">METZ01_LOCUS33097</name>
</gene>
<keyword evidence="4" id="KW-0274">FAD</keyword>
<dbReference type="GO" id="GO:0005886">
    <property type="term" value="C:plasma membrane"/>
    <property type="evidence" value="ECO:0007669"/>
    <property type="project" value="TreeGrafter"/>
</dbReference>
<evidence type="ECO:0000256" key="2">
    <source>
        <dbReference type="ARBA" id="ARBA00009347"/>
    </source>
</evidence>
<sequence length="428" mass="45529">MTGLARTAGTVAPVSEQDGTSVLSPVEEADFVARVEEFLAVHARRLGDPSPGTDDGIGEESGLEAARTFQAALSGAGLAGLAYPSEYGGAGLSPRHEELFTRTAADWHLPTAPLSISHGMCLPMLNQYGTDDQKDRYLAPNIRGDVVWCQMFSEPGAGSDVASLATRAIRDGDEWVLNGQKVWTSGAQYCEYGLVVARTDPDLPKHQGLSMFIVDLHSTGVEIRPLVQMSGARGFNEVFFTDVRLPAADLLGEVNQGWNLVVSMLMFERVSIGAGGGSLNAVRSPELVALARDRGLDVDPNVRQALADLHIHESIRGFMAQRIRVAVAAGRVPGPEGSLAKLTGSLLARRVRDVAVAVLGPEVQAWEDGTAGSEPAERWSTFCISAAAISIAGGTDEVQRNIIGERVLGLPKEPDPFKGAAWLDVPRS</sequence>
<dbReference type="Gene3D" id="1.20.140.10">
    <property type="entry name" value="Butyryl-CoA Dehydrogenase, subunit A, domain 3"/>
    <property type="match status" value="1"/>
</dbReference>
<dbReference type="Pfam" id="PF02771">
    <property type="entry name" value="Acyl-CoA_dh_N"/>
    <property type="match status" value="1"/>
</dbReference>
<dbReference type="InterPro" id="IPR006091">
    <property type="entry name" value="Acyl-CoA_Oxase/DH_mid-dom"/>
</dbReference>
<dbReference type="InterPro" id="IPR009100">
    <property type="entry name" value="AcylCoA_DH/oxidase_NM_dom_sf"/>
</dbReference>
<organism evidence="9">
    <name type="scientific">marine metagenome</name>
    <dbReference type="NCBI Taxonomy" id="408172"/>
    <lineage>
        <taxon>unclassified sequences</taxon>
        <taxon>metagenomes</taxon>
        <taxon>ecological metagenomes</taxon>
    </lineage>
</organism>
<name>A0A381QRS4_9ZZZZ</name>
<comment type="cofactor">
    <cofactor evidence="1">
        <name>FAD</name>
        <dbReference type="ChEBI" id="CHEBI:57692"/>
    </cofactor>
</comment>
<dbReference type="GO" id="GO:0050660">
    <property type="term" value="F:flavin adenine dinucleotide binding"/>
    <property type="evidence" value="ECO:0007669"/>
    <property type="project" value="InterPro"/>
</dbReference>
<dbReference type="Pfam" id="PF00441">
    <property type="entry name" value="Acyl-CoA_dh_1"/>
    <property type="match status" value="1"/>
</dbReference>
<dbReference type="Pfam" id="PF02770">
    <property type="entry name" value="Acyl-CoA_dh_M"/>
    <property type="match status" value="1"/>
</dbReference>
<keyword evidence="5" id="KW-0560">Oxidoreductase</keyword>
<evidence type="ECO:0008006" key="10">
    <source>
        <dbReference type="Google" id="ProtNLM"/>
    </source>
</evidence>
<dbReference type="PANTHER" id="PTHR43292">
    <property type="entry name" value="ACYL-COA DEHYDROGENASE"/>
    <property type="match status" value="1"/>
</dbReference>
<dbReference type="InterPro" id="IPR009075">
    <property type="entry name" value="AcylCo_DH/oxidase_C"/>
</dbReference>
<keyword evidence="3" id="KW-0285">Flavoprotein</keyword>
<evidence type="ECO:0000259" key="6">
    <source>
        <dbReference type="Pfam" id="PF00441"/>
    </source>
</evidence>
<evidence type="ECO:0000313" key="9">
    <source>
        <dbReference type="EMBL" id="SUZ80243.1"/>
    </source>
</evidence>
<dbReference type="InterPro" id="IPR037069">
    <property type="entry name" value="AcylCoA_DH/ox_N_sf"/>
</dbReference>
<evidence type="ECO:0000256" key="3">
    <source>
        <dbReference type="ARBA" id="ARBA00022630"/>
    </source>
</evidence>
<evidence type="ECO:0000256" key="1">
    <source>
        <dbReference type="ARBA" id="ARBA00001974"/>
    </source>
</evidence>
<dbReference type="InterPro" id="IPR046373">
    <property type="entry name" value="Acyl-CoA_Oxase/DH_mid-dom_sf"/>
</dbReference>
<protein>
    <recommendedName>
        <fullName evidence="10">Dehydrogenase</fullName>
    </recommendedName>
</protein>
<dbReference type="InterPro" id="IPR013786">
    <property type="entry name" value="AcylCoA_DH/ox_N"/>
</dbReference>
<dbReference type="SUPFAM" id="SSF56645">
    <property type="entry name" value="Acyl-CoA dehydrogenase NM domain-like"/>
    <property type="match status" value="1"/>
</dbReference>
<evidence type="ECO:0000256" key="5">
    <source>
        <dbReference type="ARBA" id="ARBA00023002"/>
    </source>
</evidence>
<dbReference type="FunFam" id="2.40.110.10:FF:000011">
    <property type="entry name" value="Acyl-CoA dehydrogenase FadE34"/>
    <property type="match status" value="1"/>
</dbReference>
<reference evidence="9" key="1">
    <citation type="submission" date="2018-05" db="EMBL/GenBank/DDBJ databases">
        <authorList>
            <person name="Lanie J.A."/>
            <person name="Ng W.-L."/>
            <person name="Kazmierczak K.M."/>
            <person name="Andrzejewski T.M."/>
            <person name="Davidsen T.M."/>
            <person name="Wayne K.J."/>
            <person name="Tettelin H."/>
            <person name="Glass J.I."/>
            <person name="Rusch D."/>
            <person name="Podicherti R."/>
            <person name="Tsui H.-C.T."/>
            <person name="Winkler M.E."/>
        </authorList>
    </citation>
    <scope>NUCLEOTIDE SEQUENCE</scope>
</reference>